<dbReference type="SUPFAM" id="SSF50156">
    <property type="entry name" value="PDZ domain-like"/>
    <property type="match status" value="1"/>
</dbReference>
<dbReference type="Pfam" id="PF05362">
    <property type="entry name" value="Lon_C"/>
    <property type="match status" value="1"/>
</dbReference>
<dbReference type="EMBL" id="JACHBS010000001">
    <property type="protein sequence ID" value="MBB5617386.1"/>
    <property type="molecule type" value="Genomic_DNA"/>
</dbReference>
<dbReference type="InterPro" id="IPR036034">
    <property type="entry name" value="PDZ_sf"/>
</dbReference>
<dbReference type="Proteomes" id="UP000552883">
    <property type="component" value="Unassembled WGS sequence"/>
</dbReference>
<dbReference type="InterPro" id="IPR020568">
    <property type="entry name" value="Ribosomal_Su5_D2-typ_SF"/>
</dbReference>
<dbReference type="InterPro" id="IPR008269">
    <property type="entry name" value="Lon_proteolytic"/>
</dbReference>
<sequence length="379" mass="39876">MSLFTVDARGDALDPDDDPVVLDARQRGRRVGWLLLALTLFGVFGLAVLPSPYVIERPGPVFNTLGSVTVGEDELPLISIPGEPTYDTPGSLSLTTVNIYGNREQPPSWFEVIRAWVDPSQAVVPIDAVFPPGVSSEDRREQSRIDMENSQQEAVAAALRALGEPYESQLRVVETLDDSPATGLVRADDIILAVNDEPVRDVTALRAAIADNGTADSASLLVLRGGSERTIEVVPRLSDVEPRVPVIGVLIAGEYVFPFEVDIELENVGGPSAGMMFALGVIDKLTPGSLAGGAEVAGTGTIAADGTVGPIGGIVQKMHGAVGFGADWFLAPVDNCDEVAGSIPNGLEVFAVATLDEAIGVLQAIADDEGLDELARCER</sequence>
<protein>
    <submittedName>
        <fullName evidence="3">PDZ domain-containing protein</fullName>
    </submittedName>
</protein>
<gene>
    <name evidence="3" type="ORF">BJ959_000882</name>
</gene>
<feature type="domain" description="PDZ" evidence="2">
    <location>
        <begin position="144"/>
        <end position="226"/>
    </location>
</feature>
<dbReference type="SMART" id="SM00228">
    <property type="entry name" value="PDZ"/>
    <property type="match status" value="1"/>
</dbReference>
<dbReference type="AlphaFoldDB" id="A0A840XGD4"/>
<accession>A0A840XGD4</accession>
<reference evidence="3 4" key="1">
    <citation type="submission" date="2020-08" db="EMBL/GenBank/DDBJ databases">
        <title>Sequencing the genomes of 1000 actinobacteria strains.</title>
        <authorList>
            <person name="Klenk H.-P."/>
        </authorList>
    </citation>
    <scope>NUCLEOTIDE SEQUENCE [LARGE SCALE GENOMIC DNA]</scope>
    <source>
        <strain evidence="3 4">DSM 23889</strain>
    </source>
</reference>
<feature type="transmembrane region" description="Helical" evidence="1">
    <location>
        <begin position="33"/>
        <end position="55"/>
    </location>
</feature>
<comment type="caution">
    <text evidence="3">The sequence shown here is derived from an EMBL/GenBank/DDBJ whole genome shotgun (WGS) entry which is preliminary data.</text>
</comment>
<dbReference type="InterPro" id="IPR014721">
    <property type="entry name" value="Ribsml_uS5_D2-typ_fold_subgr"/>
</dbReference>
<keyword evidence="1" id="KW-0812">Transmembrane</keyword>
<dbReference type="RefSeq" id="WP_341800043.1">
    <property type="nucleotide sequence ID" value="NZ_BAAANZ010000016.1"/>
</dbReference>
<keyword evidence="1" id="KW-0472">Membrane</keyword>
<name>A0A840XGD4_9MICO</name>
<evidence type="ECO:0000313" key="3">
    <source>
        <dbReference type="EMBL" id="MBB5617386.1"/>
    </source>
</evidence>
<keyword evidence="4" id="KW-1185">Reference proteome</keyword>
<dbReference type="GO" id="GO:0006508">
    <property type="term" value="P:proteolysis"/>
    <property type="evidence" value="ECO:0007669"/>
    <property type="project" value="InterPro"/>
</dbReference>
<evidence type="ECO:0000313" key="4">
    <source>
        <dbReference type="Proteomes" id="UP000552883"/>
    </source>
</evidence>
<keyword evidence="1" id="KW-1133">Transmembrane helix</keyword>
<dbReference type="InterPro" id="IPR001478">
    <property type="entry name" value="PDZ"/>
</dbReference>
<proteinExistence type="predicted"/>
<evidence type="ECO:0000259" key="2">
    <source>
        <dbReference type="PROSITE" id="PS50106"/>
    </source>
</evidence>
<dbReference type="PROSITE" id="PS50106">
    <property type="entry name" value="PDZ"/>
    <property type="match status" value="1"/>
</dbReference>
<dbReference type="SUPFAM" id="SSF54211">
    <property type="entry name" value="Ribosomal protein S5 domain 2-like"/>
    <property type="match status" value="1"/>
</dbReference>
<dbReference type="Gene3D" id="3.30.230.10">
    <property type="match status" value="1"/>
</dbReference>
<organism evidence="3 4">
    <name type="scientific">Microcella frigidaquae</name>
    <dbReference type="NCBI Taxonomy" id="424758"/>
    <lineage>
        <taxon>Bacteria</taxon>
        <taxon>Bacillati</taxon>
        <taxon>Actinomycetota</taxon>
        <taxon>Actinomycetes</taxon>
        <taxon>Micrococcales</taxon>
        <taxon>Microbacteriaceae</taxon>
        <taxon>Microcella</taxon>
    </lineage>
</organism>
<dbReference type="Pfam" id="PF13180">
    <property type="entry name" value="PDZ_2"/>
    <property type="match status" value="1"/>
</dbReference>
<dbReference type="GO" id="GO:0004176">
    <property type="term" value="F:ATP-dependent peptidase activity"/>
    <property type="evidence" value="ECO:0007669"/>
    <property type="project" value="InterPro"/>
</dbReference>
<evidence type="ECO:0000256" key="1">
    <source>
        <dbReference type="SAM" id="Phobius"/>
    </source>
</evidence>
<dbReference type="GO" id="GO:0004252">
    <property type="term" value="F:serine-type endopeptidase activity"/>
    <property type="evidence" value="ECO:0007669"/>
    <property type="project" value="InterPro"/>
</dbReference>
<dbReference type="Gene3D" id="2.30.42.10">
    <property type="match status" value="1"/>
</dbReference>